<organism evidence="2 3">
    <name type="scientific">Roseimaritima ulvae</name>
    <dbReference type="NCBI Taxonomy" id="980254"/>
    <lineage>
        <taxon>Bacteria</taxon>
        <taxon>Pseudomonadati</taxon>
        <taxon>Planctomycetota</taxon>
        <taxon>Planctomycetia</taxon>
        <taxon>Pirellulales</taxon>
        <taxon>Pirellulaceae</taxon>
        <taxon>Roseimaritima</taxon>
    </lineage>
</organism>
<dbReference type="PANTHER" id="PTHR30327">
    <property type="entry name" value="UNCHARACTERIZED PROTEIN YQGE"/>
    <property type="match status" value="1"/>
</dbReference>
<dbReference type="OrthoDB" id="264854at2"/>
<dbReference type="EMBL" id="CP042914">
    <property type="protein sequence ID" value="QEG43043.1"/>
    <property type="molecule type" value="Genomic_DNA"/>
</dbReference>
<dbReference type="PANTHER" id="PTHR30327:SF1">
    <property type="entry name" value="UPF0301 PROTEIN YQGE"/>
    <property type="match status" value="1"/>
</dbReference>
<dbReference type="AlphaFoldDB" id="A0A5B9R8Q8"/>
<gene>
    <name evidence="2" type="ORF">UC8_50860</name>
</gene>
<evidence type="ECO:0000256" key="1">
    <source>
        <dbReference type="ARBA" id="ARBA00009600"/>
    </source>
</evidence>
<accession>A0A5B9R8Q8</accession>
<dbReference type="RefSeq" id="WP_068140972.1">
    <property type="nucleotide sequence ID" value="NZ_CP042914.1"/>
</dbReference>
<name>A0A5B9R8Q8_9BACT</name>
<dbReference type="Gene3D" id="3.40.1740.10">
    <property type="entry name" value="VC0467-like"/>
    <property type="match status" value="1"/>
</dbReference>
<proteinExistence type="inferred from homology"/>
<dbReference type="Proteomes" id="UP000325286">
    <property type="component" value="Chromosome"/>
</dbReference>
<comment type="similarity">
    <text evidence="1">Belongs to the UPF0301 (AlgH) family.</text>
</comment>
<dbReference type="Pfam" id="PF02622">
    <property type="entry name" value="DUF179"/>
    <property type="match status" value="1"/>
</dbReference>
<protein>
    <submittedName>
        <fullName evidence="2">Uncharacterized protein</fullName>
    </submittedName>
</protein>
<dbReference type="SUPFAM" id="SSF143456">
    <property type="entry name" value="VC0467-like"/>
    <property type="match status" value="1"/>
</dbReference>
<sequence length="186" mass="19688">MTNSLAGNLLVASTDLDHEIFSRSVCLVVHHDHNGAIGLMLNRPLRPQPAELLSMIGGESQRNAEPAGGTVHFGGPLSGPVVALHAMPTLADSETMAGVYVAAQKEHLEQLLHQATPMRLIVGHAGWAAGQLESEILLGSWHVAPASPDIIFSSDDGMWSQSIRQACGRSVARWVGARPAASPELN</sequence>
<evidence type="ECO:0000313" key="2">
    <source>
        <dbReference type="EMBL" id="QEG43043.1"/>
    </source>
</evidence>
<reference evidence="2 3" key="1">
    <citation type="submission" date="2019-08" db="EMBL/GenBank/DDBJ databases">
        <title>Deep-cultivation of Planctomycetes and their phenomic and genomic characterization uncovers novel biology.</title>
        <authorList>
            <person name="Wiegand S."/>
            <person name="Jogler M."/>
            <person name="Boedeker C."/>
            <person name="Pinto D."/>
            <person name="Vollmers J."/>
            <person name="Rivas-Marin E."/>
            <person name="Kohn T."/>
            <person name="Peeters S.H."/>
            <person name="Heuer A."/>
            <person name="Rast P."/>
            <person name="Oberbeckmann S."/>
            <person name="Bunk B."/>
            <person name="Jeske O."/>
            <person name="Meyerdierks A."/>
            <person name="Storesund J.E."/>
            <person name="Kallscheuer N."/>
            <person name="Luecker S."/>
            <person name="Lage O.M."/>
            <person name="Pohl T."/>
            <person name="Merkel B.J."/>
            <person name="Hornburger P."/>
            <person name="Mueller R.-W."/>
            <person name="Bruemmer F."/>
            <person name="Labrenz M."/>
            <person name="Spormann A.M."/>
            <person name="Op den Camp H."/>
            <person name="Overmann J."/>
            <person name="Amann R."/>
            <person name="Jetten M.S.M."/>
            <person name="Mascher T."/>
            <person name="Medema M.H."/>
            <person name="Devos D.P."/>
            <person name="Kaster A.-K."/>
            <person name="Ovreas L."/>
            <person name="Rohde M."/>
            <person name="Galperin M.Y."/>
            <person name="Jogler C."/>
        </authorList>
    </citation>
    <scope>NUCLEOTIDE SEQUENCE [LARGE SCALE GENOMIC DNA]</scope>
    <source>
        <strain evidence="2 3">UC8</strain>
    </source>
</reference>
<evidence type="ECO:0000313" key="3">
    <source>
        <dbReference type="Proteomes" id="UP000325286"/>
    </source>
</evidence>
<dbReference type="GO" id="GO:0005829">
    <property type="term" value="C:cytosol"/>
    <property type="evidence" value="ECO:0007669"/>
    <property type="project" value="TreeGrafter"/>
</dbReference>
<keyword evidence="3" id="KW-1185">Reference proteome</keyword>
<dbReference type="KEGG" id="rul:UC8_50860"/>
<dbReference type="InterPro" id="IPR003774">
    <property type="entry name" value="AlgH-like"/>
</dbReference>